<keyword evidence="2" id="KW-1185">Reference proteome</keyword>
<evidence type="ECO:0000313" key="1">
    <source>
        <dbReference type="EMBL" id="GGR74985.1"/>
    </source>
</evidence>
<sequence>MVMPNCQRASVSGARARSTSSLLTSHSWITLVKAFTFTSKYAAYPFGTEEEGGP</sequence>
<reference evidence="1" key="2">
    <citation type="submission" date="2020-09" db="EMBL/GenBank/DDBJ databases">
        <authorList>
            <person name="Sun Q."/>
            <person name="Ohkuma M."/>
        </authorList>
    </citation>
    <scope>NUCLEOTIDE SEQUENCE</scope>
    <source>
        <strain evidence="1">JCM 4386</strain>
    </source>
</reference>
<dbReference type="Proteomes" id="UP000606194">
    <property type="component" value="Unassembled WGS sequence"/>
</dbReference>
<name>A0A918FS02_9ACTN</name>
<proteinExistence type="predicted"/>
<organism evidence="1 2">
    <name type="scientific">Streptomyces humidus</name>
    <dbReference type="NCBI Taxonomy" id="52259"/>
    <lineage>
        <taxon>Bacteria</taxon>
        <taxon>Bacillati</taxon>
        <taxon>Actinomycetota</taxon>
        <taxon>Actinomycetes</taxon>
        <taxon>Kitasatosporales</taxon>
        <taxon>Streptomycetaceae</taxon>
        <taxon>Streptomyces</taxon>
    </lineage>
</organism>
<accession>A0A918FS02</accession>
<dbReference type="EMBL" id="BMTL01000004">
    <property type="protein sequence ID" value="GGR74985.1"/>
    <property type="molecule type" value="Genomic_DNA"/>
</dbReference>
<gene>
    <name evidence="1" type="ORF">GCM10010269_12680</name>
</gene>
<evidence type="ECO:0000313" key="2">
    <source>
        <dbReference type="Proteomes" id="UP000606194"/>
    </source>
</evidence>
<dbReference type="AlphaFoldDB" id="A0A918FS02"/>
<comment type="caution">
    <text evidence="1">The sequence shown here is derived from an EMBL/GenBank/DDBJ whole genome shotgun (WGS) entry which is preliminary data.</text>
</comment>
<reference evidence="1" key="1">
    <citation type="journal article" date="2014" name="Int. J. Syst. Evol. Microbiol.">
        <title>Complete genome sequence of Corynebacterium casei LMG S-19264T (=DSM 44701T), isolated from a smear-ripened cheese.</title>
        <authorList>
            <consortium name="US DOE Joint Genome Institute (JGI-PGF)"/>
            <person name="Walter F."/>
            <person name="Albersmeier A."/>
            <person name="Kalinowski J."/>
            <person name="Ruckert C."/>
        </authorList>
    </citation>
    <scope>NUCLEOTIDE SEQUENCE</scope>
    <source>
        <strain evidence="1">JCM 4386</strain>
    </source>
</reference>
<protein>
    <submittedName>
        <fullName evidence="1">Uncharacterized protein</fullName>
    </submittedName>
</protein>